<sequence length="256" mass="27132">MHKKYTLPSIVLIGAVSSLTIAGQAQAQTENEREEGFYLSATAGADFLNDSDFVGTQNPEAGVPGVAGAPANVNVRYDTGFAIRGAVGYKLKKGLISFLKPRFELEVGYSESDVSGGSFNGGNQNFGGDLSKLTVTAAAYNDVIWSANQQIIPYFGSGIGIGVVDANINYFPNNGVATAPTFGVQGNRTALVTFNAIGATVKASEKIDIFAEGRYTNVRRRNFDRRFIAGGADGFNARLRDDTESFGVGIGVRAKF</sequence>
<gene>
    <name evidence="2" type="ORF">J4G78_12090</name>
</gene>
<keyword evidence="3" id="KW-1185">Reference proteome</keyword>
<protein>
    <recommendedName>
        <fullName evidence="4">Outer membrane protein beta-barrel domain-containing protein</fullName>
    </recommendedName>
</protein>
<organism evidence="2 3">
    <name type="scientific">Parasphingorhabdus cellanae</name>
    <dbReference type="NCBI Taxonomy" id="2806553"/>
    <lineage>
        <taxon>Bacteria</taxon>
        <taxon>Pseudomonadati</taxon>
        <taxon>Pseudomonadota</taxon>
        <taxon>Alphaproteobacteria</taxon>
        <taxon>Sphingomonadales</taxon>
        <taxon>Sphingomonadaceae</taxon>
        <taxon>Parasphingorhabdus</taxon>
    </lineage>
</organism>
<name>A0ABX7T379_9SPHN</name>
<evidence type="ECO:0008006" key="4">
    <source>
        <dbReference type="Google" id="ProtNLM"/>
    </source>
</evidence>
<evidence type="ECO:0000256" key="1">
    <source>
        <dbReference type="SAM" id="SignalP"/>
    </source>
</evidence>
<dbReference type="Proteomes" id="UP000663923">
    <property type="component" value="Chromosome"/>
</dbReference>
<evidence type="ECO:0000313" key="2">
    <source>
        <dbReference type="EMBL" id="QTD54974.1"/>
    </source>
</evidence>
<feature type="chain" id="PRO_5046051940" description="Outer membrane protein beta-barrel domain-containing protein" evidence="1">
    <location>
        <begin position="28"/>
        <end position="256"/>
    </location>
</feature>
<accession>A0ABX7T379</accession>
<evidence type="ECO:0000313" key="3">
    <source>
        <dbReference type="Proteomes" id="UP000663923"/>
    </source>
</evidence>
<dbReference type="InterPro" id="IPR011250">
    <property type="entry name" value="OMP/PagP_B-barrel"/>
</dbReference>
<proteinExistence type="predicted"/>
<dbReference type="RefSeq" id="WP_207986802.1">
    <property type="nucleotide sequence ID" value="NZ_CP071794.1"/>
</dbReference>
<feature type="signal peptide" evidence="1">
    <location>
        <begin position="1"/>
        <end position="27"/>
    </location>
</feature>
<dbReference type="Gene3D" id="2.40.160.20">
    <property type="match status" value="1"/>
</dbReference>
<dbReference type="EMBL" id="CP071794">
    <property type="protein sequence ID" value="QTD54974.1"/>
    <property type="molecule type" value="Genomic_DNA"/>
</dbReference>
<keyword evidence="1" id="KW-0732">Signal</keyword>
<dbReference type="SUPFAM" id="SSF56925">
    <property type="entry name" value="OMPA-like"/>
    <property type="match status" value="1"/>
</dbReference>
<reference evidence="2 3" key="1">
    <citation type="submission" date="2021-03" db="EMBL/GenBank/DDBJ databases">
        <title>Complete genome of Parasphingorhabdus_sp.JHSY0214.</title>
        <authorList>
            <person name="Yoo J.H."/>
            <person name="Bae J.W."/>
        </authorList>
    </citation>
    <scope>NUCLEOTIDE SEQUENCE [LARGE SCALE GENOMIC DNA]</scope>
    <source>
        <strain evidence="2 3">JHSY0214</strain>
    </source>
</reference>